<feature type="region of interest" description="Disordered" evidence="3">
    <location>
        <begin position="554"/>
        <end position="575"/>
    </location>
</feature>
<dbReference type="PANTHER" id="PTHR33589:SF3">
    <property type="entry name" value="ZYMOGEN GRANULE MEMBRANE PROTEIN 16-LIKE"/>
    <property type="match status" value="1"/>
</dbReference>
<dbReference type="SMART" id="SM00915">
    <property type="entry name" value="Jacalin"/>
    <property type="match status" value="2"/>
</dbReference>
<feature type="region of interest" description="Disordered" evidence="3">
    <location>
        <begin position="1"/>
        <end position="32"/>
    </location>
</feature>
<dbReference type="InterPro" id="IPR001229">
    <property type="entry name" value="Jacalin-like_lectin_dom"/>
</dbReference>
<dbReference type="Gene3D" id="2.100.10.30">
    <property type="entry name" value="Jacalin-like lectin domain"/>
    <property type="match status" value="2"/>
</dbReference>
<protein>
    <recommendedName>
        <fullName evidence="4">Jacalin-type lectin domain-containing protein</fullName>
    </recommendedName>
</protein>
<dbReference type="AlphaFoldDB" id="A0A8H3C388"/>
<organism evidence="5 6">
    <name type="scientific">Rhizoctonia solani</name>
    <dbReference type="NCBI Taxonomy" id="456999"/>
    <lineage>
        <taxon>Eukaryota</taxon>
        <taxon>Fungi</taxon>
        <taxon>Dikarya</taxon>
        <taxon>Basidiomycota</taxon>
        <taxon>Agaricomycotina</taxon>
        <taxon>Agaricomycetes</taxon>
        <taxon>Cantharellales</taxon>
        <taxon>Ceratobasidiaceae</taxon>
        <taxon>Rhizoctonia</taxon>
    </lineage>
</organism>
<evidence type="ECO:0000313" key="6">
    <source>
        <dbReference type="Proteomes" id="UP000663850"/>
    </source>
</evidence>
<dbReference type="InterPro" id="IPR054586">
    <property type="entry name" value="MACPF_1_fungal"/>
</dbReference>
<dbReference type="Pfam" id="PF01419">
    <property type="entry name" value="Jacalin"/>
    <property type="match status" value="2"/>
</dbReference>
<accession>A0A8H3C388</accession>
<feature type="compositionally biased region" description="Polar residues" evidence="3">
    <location>
        <begin position="554"/>
        <end position="570"/>
    </location>
</feature>
<dbReference type="InterPro" id="IPR036404">
    <property type="entry name" value="Jacalin-like_lectin_dom_sf"/>
</dbReference>
<dbReference type="Pfam" id="PF22693">
    <property type="entry name" value="MACPF_1"/>
    <property type="match status" value="1"/>
</dbReference>
<proteinExistence type="predicted"/>
<dbReference type="PROSITE" id="PS51752">
    <property type="entry name" value="JACALIN_LECTIN"/>
    <property type="match status" value="2"/>
</dbReference>
<evidence type="ECO:0000256" key="1">
    <source>
        <dbReference type="ARBA" id="ARBA00022729"/>
    </source>
</evidence>
<dbReference type="Proteomes" id="UP000663850">
    <property type="component" value="Unassembled WGS sequence"/>
</dbReference>
<evidence type="ECO:0000313" key="5">
    <source>
        <dbReference type="EMBL" id="CAE6473783.1"/>
    </source>
</evidence>
<dbReference type="EMBL" id="CAJMWZ010003398">
    <property type="protein sequence ID" value="CAE6473783.1"/>
    <property type="molecule type" value="Genomic_DNA"/>
</dbReference>
<feature type="domain" description="Jacalin-type lectin" evidence="4">
    <location>
        <begin position="297"/>
        <end position="439"/>
    </location>
</feature>
<gene>
    <name evidence="5" type="ORF">RDB_LOCUS65945</name>
</gene>
<sequence length="604" mass="68364">MSELEPRLVWTKASDNSNNLNPHPPEPEPDKDFDIFDSTSLKNSRDKDTLLQNIGYLRGVRVDNNDGPQTLTRRVAKFIGVESPLVQEITDFFTETISAKTERETNYIHHGWSNIAASTINPWILSRIAANNQPDAQGSWLTRRTLVQRFRVRVSPKDLVAVPEFRAEIEAALKKSTVFHQFEAVYQALYDWGDVVPLEVEMGASSVFTDVETNMSKLPHTAAWNDTHYLTTIRTGRTTRQEGTNYWENEISPGRNIPPLNWRQTRVRSVVDTIRLLPVELQGQLSQLYARRLSYVPAITIGPGDSTCKTHDDTPLAGQTISGATIYASDYIRSMKFVYVDKLIWSKHEGSESYGSEHDFVLGDGEYITEMLIWKSSWGYVNGLQLITNVGRCSPHFGGVWGTPTVVRSKGGVLVGIISLIKQHDYGRMFRDIQGIWRHDVFDTVPKEEDVFSDYFGSEKGKPFNDRIVVRNSDMAISKIEIWSDSVIDCLQFTYRDKASQGHNEAQTERHGGRGNRKEFALETGEHVVSVSGRYNNERVTQLSFVTDKSRSTEVFGQGKSNGESHSFAVSSPKDKKGKRMRLHYICGKSDSYLNGIMFVWTPV</sequence>
<dbReference type="SUPFAM" id="SSF51101">
    <property type="entry name" value="Mannose-binding lectins"/>
    <property type="match status" value="2"/>
</dbReference>
<dbReference type="PANTHER" id="PTHR33589">
    <property type="entry name" value="OS11G0524900 PROTEIN"/>
    <property type="match status" value="1"/>
</dbReference>
<dbReference type="GO" id="GO:0030246">
    <property type="term" value="F:carbohydrate binding"/>
    <property type="evidence" value="ECO:0007669"/>
    <property type="project" value="UniProtKB-KW"/>
</dbReference>
<reference evidence="5" key="1">
    <citation type="submission" date="2021-01" db="EMBL/GenBank/DDBJ databases">
        <authorList>
            <person name="Kaushik A."/>
        </authorList>
    </citation>
    <scope>NUCLEOTIDE SEQUENCE</scope>
    <source>
        <strain evidence="5">Type strain: AG8-Rh-89/</strain>
    </source>
</reference>
<evidence type="ECO:0000259" key="4">
    <source>
        <dbReference type="PROSITE" id="PS51752"/>
    </source>
</evidence>
<dbReference type="InterPro" id="IPR052321">
    <property type="entry name" value="PolyBind_ProtTraffic"/>
</dbReference>
<keyword evidence="2" id="KW-0430">Lectin</keyword>
<evidence type="ECO:0000256" key="2">
    <source>
        <dbReference type="ARBA" id="ARBA00022734"/>
    </source>
</evidence>
<keyword evidence="1" id="KW-0732">Signal</keyword>
<name>A0A8H3C388_9AGAM</name>
<comment type="caution">
    <text evidence="5">The sequence shown here is derived from an EMBL/GenBank/DDBJ whole genome shotgun (WGS) entry which is preliminary data.</text>
</comment>
<evidence type="ECO:0000256" key="3">
    <source>
        <dbReference type="SAM" id="MobiDB-lite"/>
    </source>
</evidence>
<feature type="domain" description="Jacalin-type lectin" evidence="4">
    <location>
        <begin position="450"/>
        <end position="603"/>
    </location>
</feature>